<protein>
    <submittedName>
        <fullName evidence="1">Uncharacterized protein</fullName>
    </submittedName>
</protein>
<evidence type="ECO:0000313" key="1">
    <source>
        <dbReference type="EMBL" id="GKV38063.1"/>
    </source>
</evidence>
<gene>
    <name evidence="1" type="ORF">SLEP1_g46012</name>
</gene>
<name>A0AAV5LKV2_9ROSI</name>
<dbReference type="Proteomes" id="UP001054252">
    <property type="component" value="Unassembled WGS sequence"/>
</dbReference>
<proteinExistence type="predicted"/>
<evidence type="ECO:0000313" key="2">
    <source>
        <dbReference type="Proteomes" id="UP001054252"/>
    </source>
</evidence>
<organism evidence="1 2">
    <name type="scientific">Rubroshorea leprosula</name>
    <dbReference type="NCBI Taxonomy" id="152421"/>
    <lineage>
        <taxon>Eukaryota</taxon>
        <taxon>Viridiplantae</taxon>
        <taxon>Streptophyta</taxon>
        <taxon>Embryophyta</taxon>
        <taxon>Tracheophyta</taxon>
        <taxon>Spermatophyta</taxon>
        <taxon>Magnoliopsida</taxon>
        <taxon>eudicotyledons</taxon>
        <taxon>Gunneridae</taxon>
        <taxon>Pentapetalae</taxon>
        <taxon>rosids</taxon>
        <taxon>malvids</taxon>
        <taxon>Malvales</taxon>
        <taxon>Dipterocarpaceae</taxon>
        <taxon>Rubroshorea</taxon>
    </lineage>
</organism>
<sequence>MINMRSLEDQRIYPSQINGAGITNNATTYGDVKYGYQMASDLYAAKKRHY</sequence>
<dbReference type="AlphaFoldDB" id="A0AAV5LKV2"/>
<accession>A0AAV5LKV2</accession>
<dbReference type="EMBL" id="BPVZ01000126">
    <property type="protein sequence ID" value="GKV38063.1"/>
    <property type="molecule type" value="Genomic_DNA"/>
</dbReference>
<reference evidence="1 2" key="1">
    <citation type="journal article" date="2021" name="Commun. Biol.">
        <title>The genome of Shorea leprosula (Dipterocarpaceae) highlights the ecological relevance of drought in aseasonal tropical rainforests.</title>
        <authorList>
            <person name="Ng K.K.S."/>
            <person name="Kobayashi M.J."/>
            <person name="Fawcett J.A."/>
            <person name="Hatakeyama M."/>
            <person name="Paape T."/>
            <person name="Ng C.H."/>
            <person name="Ang C.C."/>
            <person name="Tnah L.H."/>
            <person name="Lee C.T."/>
            <person name="Nishiyama T."/>
            <person name="Sese J."/>
            <person name="O'Brien M.J."/>
            <person name="Copetti D."/>
            <person name="Mohd Noor M.I."/>
            <person name="Ong R.C."/>
            <person name="Putra M."/>
            <person name="Sireger I.Z."/>
            <person name="Indrioko S."/>
            <person name="Kosugi Y."/>
            <person name="Izuno A."/>
            <person name="Isagi Y."/>
            <person name="Lee S.L."/>
            <person name="Shimizu K.K."/>
        </authorList>
    </citation>
    <scope>NUCLEOTIDE SEQUENCE [LARGE SCALE GENOMIC DNA]</scope>
    <source>
        <strain evidence="1">214</strain>
    </source>
</reference>
<keyword evidence="2" id="KW-1185">Reference proteome</keyword>
<comment type="caution">
    <text evidence="1">The sequence shown here is derived from an EMBL/GenBank/DDBJ whole genome shotgun (WGS) entry which is preliminary data.</text>
</comment>